<name>A4VJU9_STUS1</name>
<dbReference type="SUPFAM" id="SSF51395">
    <property type="entry name" value="FMN-linked oxidoreductases"/>
    <property type="match status" value="1"/>
</dbReference>
<dbReference type="InterPro" id="IPR045247">
    <property type="entry name" value="Oye-like"/>
</dbReference>
<dbReference type="FunFam" id="3.20.20.70:FF:000059">
    <property type="entry name" value="N-ethylmaleimide reductase, FMN-linked"/>
    <property type="match status" value="1"/>
</dbReference>
<comment type="similarity">
    <text evidence="2">Belongs to the NADH:flavin oxidoreductase/NADH oxidase family.</text>
</comment>
<sequence length="522" mass="56565">MYRQLAIYSSSQSDTGSRNSCRTTSTTSSRPSPIRCAATFCVGSRSRSAISPRSTIRWRTACAPARSTSAPACRSPPFRLTWRPCRRPGWSPARKSASGTSSSATTQSSRPSSSASARNSEPFLAPPHRSGIAMPTLFDPIKIGDLELNNRIIMAPLTRCRAEPGRVPGDLIAEYYAQRADAGLIISEATSVTPMGVGYPDTPGIWSAEQVQGWKKVTDAVHAKGGKIVLQLWHVGRISDPLYLDGQLPVAPSALKPAGHVSLVRPKKDYETPRALEIDEIPGIIEAYRKGAENAKEAGFDGVEIHGANGYLLDQFLQDSTNKRTDAYGGSLENRARLLLEVTDAAVSVWGAGRVGVHLAPRADSHDMGDSNRAETFGYVARELGKRGIAFICTREKAGEDSLGPQLKQLFGGVYIANERFTKEQGNAWLAEGKADAVAFGIPYIANPDLVERLRRDAPLNEPKPELFYAQGPGRLHRLSVALSSWRWKGPSGMSARAFFVADVSGSRRERRCPPYAVNASA</sequence>
<dbReference type="GO" id="GO:0005829">
    <property type="term" value="C:cytosol"/>
    <property type="evidence" value="ECO:0007669"/>
    <property type="project" value="TreeGrafter"/>
</dbReference>
<evidence type="ECO:0000313" key="6">
    <source>
        <dbReference type="EMBL" id="ABP79250.1"/>
    </source>
</evidence>
<gene>
    <name evidence="6" type="primary">xenB</name>
    <name evidence="6" type="ordered locus">PST_1565</name>
</gene>
<feature type="region of interest" description="Disordered" evidence="4">
    <location>
        <begin position="1"/>
        <end position="32"/>
    </location>
</feature>
<feature type="domain" description="NADH:flavin oxidoreductase/NADH oxidase N-terminal" evidence="5">
    <location>
        <begin position="137"/>
        <end position="460"/>
    </location>
</feature>
<keyword evidence="7" id="KW-1185">Reference proteome</keyword>
<proteinExistence type="inferred from homology"/>
<dbReference type="GO" id="GO:0016628">
    <property type="term" value="F:oxidoreductase activity, acting on the CH-CH group of donors, NAD or NADP as acceptor"/>
    <property type="evidence" value="ECO:0007669"/>
    <property type="project" value="UniProtKB-ARBA"/>
</dbReference>
<dbReference type="CDD" id="cd02933">
    <property type="entry name" value="OYE_like_FMN"/>
    <property type="match status" value="1"/>
</dbReference>
<feature type="compositionally biased region" description="Low complexity" evidence="4">
    <location>
        <begin position="91"/>
        <end position="122"/>
    </location>
</feature>
<dbReference type="Gene3D" id="3.20.20.70">
    <property type="entry name" value="Aldolase class I"/>
    <property type="match status" value="1"/>
</dbReference>
<evidence type="ECO:0000256" key="2">
    <source>
        <dbReference type="ARBA" id="ARBA00005979"/>
    </source>
</evidence>
<feature type="compositionally biased region" description="Polar residues" evidence="4">
    <location>
        <begin position="7"/>
        <end position="16"/>
    </location>
</feature>
<evidence type="ECO:0000256" key="4">
    <source>
        <dbReference type="SAM" id="MobiDB-lite"/>
    </source>
</evidence>
<dbReference type="PANTHER" id="PTHR22893:SF98">
    <property type="entry name" value="OXIDOREDUCTASE"/>
    <property type="match status" value="1"/>
</dbReference>
<reference evidence="6 7" key="1">
    <citation type="journal article" date="2008" name="Proc. Natl. Acad. Sci. U.S.A.">
        <title>Nitrogen fixation island and rhizosphere competence traits in the genome of root-associated Pseudomonas stutzeri A1501.</title>
        <authorList>
            <person name="Yan Y."/>
            <person name="Yang J."/>
            <person name="Dou Y."/>
            <person name="Chen M."/>
            <person name="Ping S."/>
            <person name="Peng J."/>
            <person name="Lu W."/>
            <person name="Zhang W."/>
            <person name="Yao Z."/>
            <person name="Li H."/>
            <person name="Liu W."/>
            <person name="He S."/>
            <person name="Geng L."/>
            <person name="Zhang X."/>
            <person name="Yang F."/>
            <person name="Yu H."/>
            <person name="Zhan Y."/>
            <person name="Li D."/>
            <person name="Lin Z."/>
            <person name="Wang Y."/>
            <person name="Elmerich C."/>
            <person name="Lin M."/>
            <person name="Jin Q."/>
        </authorList>
    </citation>
    <scope>NUCLEOTIDE SEQUENCE [LARGE SCALE GENOMIC DNA]</scope>
    <source>
        <strain evidence="6 7">A1501</strain>
    </source>
</reference>
<dbReference type="InterPro" id="IPR013785">
    <property type="entry name" value="Aldolase_TIM"/>
</dbReference>
<dbReference type="KEGG" id="psa:PST_1565"/>
<accession>A4VJU9</accession>
<dbReference type="EMBL" id="CP000304">
    <property type="protein sequence ID" value="ABP79250.1"/>
    <property type="molecule type" value="Genomic_DNA"/>
</dbReference>
<dbReference type="eggNOG" id="COG1902">
    <property type="taxonomic scope" value="Bacteria"/>
</dbReference>
<dbReference type="Proteomes" id="UP000000233">
    <property type="component" value="Chromosome"/>
</dbReference>
<dbReference type="InterPro" id="IPR001155">
    <property type="entry name" value="OxRdtase_FMN_N"/>
</dbReference>
<organism evidence="6 7">
    <name type="scientific">Stutzerimonas stutzeri (strain A1501)</name>
    <name type="common">Pseudomonas stutzeri</name>
    <dbReference type="NCBI Taxonomy" id="379731"/>
    <lineage>
        <taxon>Bacteria</taxon>
        <taxon>Pseudomonadati</taxon>
        <taxon>Pseudomonadota</taxon>
        <taxon>Gammaproteobacteria</taxon>
        <taxon>Pseudomonadales</taxon>
        <taxon>Pseudomonadaceae</taxon>
        <taxon>Stutzerimonas</taxon>
    </lineage>
</organism>
<feature type="region of interest" description="Disordered" evidence="4">
    <location>
        <begin position="89"/>
        <end position="129"/>
    </location>
</feature>
<comment type="cofactor">
    <cofactor evidence="1">
        <name>FMN</name>
        <dbReference type="ChEBI" id="CHEBI:58210"/>
    </cofactor>
</comment>
<evidence type="ECO:0000259" key="5">
    <source>
        <dbReference type="Pfam" id="PF00724"/>
    </source>
</evidence>
<evidence type="ECO:0000313" key="7">
    <source>
        <dbReference type="Proteomes" id="UP000000233"/>
    </source>
</evidence>
<dbReference type="GO" id="GO:0010181">
    <property type="term" value="F:FMN binding"/>
    <property type="evidence" value="ECO:0007669"/>
    <property type="project" value="InterPro"/>
</dbReference>
<evidence type="ECO:0000256" key="3">
    <source>
        <dbReference type="ARBA" id="ARBA00023002"/>
    </source>
</evidence>
<protein>
    <submittedName>
        <fullName evidence="6">Xenobiotic reductase</fullName>
    </submittedName>
</protein>
<feature type="compositionally biased region" description="Low complexity" evidence="4">
    <location>
        <begin position="17"/>
        <end position="32"/>
    </location>
</feature>
<keyword evidence="3" id="KW-0560">Oxidoreductase</keyword>
<evidence type="ECO:0000256" key="1">
    <source>
        <dbReference type="ARBA" id="ARBA00001917"/>
    </source>
</evidence>
<dbReference type="SMR" id="A4VJU9"/>
<dbReference type="PANTHER" id="PTHR22893">
    <property type="entry name" value="NADH OXIDOREDUCTASE-RELATED"/>
    <property type="match status" value="1"/>
</dbReference>
<dbReference type="AlphaFoldDB" id="A4VJU9"/>
<dbReference type="Pfam" id="PF00724">
    <property type="entry name" value="Oxidored_FMN"/>
    <property type="match status" value="1"/>
</dbReference>
<dbReference type="HOGENOM" id="CLU_521629_0_0_6"/>